<name>A0ABQ9CYQ7_9PASS</name>
<protein>
    <submittedName>
        <fullName evidence="1">Uncharacterized protein</fullName>
    </submittedName>
</protein>
<evidence type="ECO:0000313" key="2">
    <source>
        <dbReference type="Proteomes" id="UP001145742"/>
    </source>
</evidence>
<dbReference type="Proteomes" id="UP001145742">
    <property type="component" value="Unassembled WGS sequence"/>
</dbReference>
<evidence type="ECO:0000313" key="1">
    <source>
        <dbReference type="EMBL" id="KAJ7411747.1"/>
    </source>
</evidence>
<accession>A0ABQ9CYQ7</accession>
<sequence>MGFTEPAVASKSLCIQANSCNQESILLEKLDAHVSKGYILCWVENWLDGWGQRMVVNGVKSSWWPVTSGISQGSVIGVSPVSYLHQ</sequence>
<gene>
    <name evidence="1" type="ORF">WISP_101470</name>
</gene>
<reference evidence="1" key="1">
    <citation type="submission" date="2019-10" db="EMBL/GenBank/DDBJ databases">
        <authorList>
            <person name="Soares A.E.R."/>
            <person name="Aleixo A."/>
            <person name="Schneider P."/>
            <person name="Miyaki C.Y."/>
            <person name="Schneider M.P."/>
            <person name="Mello C."/>
            <person name="Vasconcelos A.T.R."/>
        </authorList>
    </citation>
    <scope>NUCLEOTIDE SEQUENCE</scope>
    <source>
        <tissue evidence="1">Muscle</tissue>
    </source>
</reference>
<dbReference type="EMBL" id="WHWB01034292">
    <property type="protein sequence ID" value="KAJ7411747.1"/>
    <property type="molecule type" value="Genomic_DNA"/>
</dbReference>
<keyword evidence="2" id="KW-1185">Reference proteome</keyword>
<proteinExistence type="predicted"/>
<organism evidence="1 2">
    <name type="scientific">Willisornis vidua</name>
    <name type="common">Xingu scale-backed antbird</name>
    <dbReference type="NCBI Taxonomy" id="1566151"/>
    <lineage>
        <taxon>Eukaryota</taxon>
        <taxon>Metazoa</taxon>
        <taxon>Chordata</taxon>
        <taxon>Craniata</taxon>
        <taxon>Vertebrata</taxon>
        <taxon>Euteleostomi</taxon>
        <taxon>Archelosauria</taxon>
        <taxon>Archosauria</taxon>
        <taxon>Dinosauria</taxon>
        <taxon>Saurischia</taxon>
        <taxon>Theropoda</taxon>
        <taxon>Coelurosauria</taxon>
        <taxon>Aves</taxon>
        <taxon>Neognathae</taxon>
        <taxon>Neoaves</taxon>
        <taxon>Telluraves</taxon>
        <taxon>Australaves</taxon>
        <taxon>Passeriformes</taxon>
        <taxon>Thamnophilidae</taxon>
        <taxon>Willisornis</taxon>
    </lineage>
</organism>
<comment type="caution">
    <text evidence="1">The sequence shown here is derived from an EMBL/GenBank/DDBJ whole genome shotgun (WGS) entry which is preliminary data.</text>
</comment>